<evidence type="ECO:0000256" key="6">
    <source>
        <dbReference type="ARBA" id="ARBA00023136"/>
    </source>
</evidence>
<dbReference type="PANTHER" id="PTHR24221:SF654">
    <property type="entry name" value="ATP-BINDING CASSETTE SUB-FAMILY B MEMBER 6"/>
    <property type="match status" value="1"/>
</dbReference>
<dbReference type="SUPFAM" id="SSF90123">
    <property type="entry name" value="ABC transporter transmembrane region"/>
    <property type="match status" value="1"/>
</dbReference>
<dbReference type="GeneID" id="25730057"/>
<feature type="transmembrane region" description="Helical" evidence="8">
    <location>
        <begin position="6"/>
        <end position="24"/>
    </location>
</feature>
<dbReference type="AlphaFoldDB" id="A0A0D2M1F5"/>
<keyword evidence="5 8" id="KW-1133">Transmembrane helix</keyword>
<evidence type="ECO:0000313" key="12">
    <source>
        <dbReference type="Proteomes" id="UP000054498"/>
    </source>
</evidence>
<keyword evidence="12" id="KW-1185">Reference proteome</keyword>
<dbReference type="Pfam" id="PF00005">
    <property type="entry name" value="ABC_tran"/>
    <property type="match status" value="1"/>
</dbReference>
<keyword evidence="4 11" id="KW-0067">ATP-binding</keyword>
<dbReference type="PROSITE" id="PS50893">
    <property type="entry name" value="ABC_TRANSPORTER_2"/>
    <property type="match status" value="1"/>
</dbReference>
<dbReference type="InterPro" id="IPR003593">
    <property type="entry name" value="AAA+_ATPase"/>
</dbReference>
<dbReference type="Proteomes" id="UP000054498">
    <property type="component" value="Unassembled WGS sequence"/>
</dbReference>
<dbReference type="SUPFAM" id="SSF52540">
    <property type="entry name" value="P-loop containing nucleoside triphosphate hydrolases"/>
    <property type="match status" value="1"/>
</dbReference>
<dbReference type="Gene3D" id="3.40.50.300">
    <property type="entry name" value="P-loop containing nucleotide triphosphate hydrolases"/>
    <property type="match status" value="1"/>
</dbReference>
<dbReference type="SMART" id="SM00382">
    <property type="entry name" value="AAA"/>
    <property type="match status" value="1"/>
</dbReference>
<feature type="domain" description="ABC transmembrane type-1" evidence="10">
    <location>
        <begin position="40"/>
        <end position="126"/>
    </location>
</feature>
<dbReference type="InterPro" id="IPR003439">
    <property type="entry name" value="ABC_transporter-like_ATP-bd"/>
</dbReference>
<evidence type="ECO:0000256" key="1">
    <source>
        <dbReference type="ARBA" id="ARBA00004141"/>
    </source>
</evidence>
<organism evidence="11 12">
    <name type="scientific">Monoraphidium neglectum</name>
    <dbReference type="NCBI Taxonomy" id="145388"/>
    <lineage>
        <taxon>Eukaryota</taxon>
        <taxon>Viridiplantae</taxon>
        <taxon>Chlorophyta</taxon>
        <taxon>core chlorophytes</taxon>
        <taxon>Chlorophyceae</taxon>
        <taxon>CS clade</taxon>
        <taxon>Sphaeropleales</taxon>
        <taxon>Selenastraceae</taxon>
        <taxon>Monoraphidium</taxon>
    </lineage>
</organism>
<feature type="transmembrane region" description="Helical" evidence="8">
    <location>
        <begin position="61"/>
        <end position="81"/>
    </location>
</feature>
<evidence type="ECO:0000256" key="8">
    <source>
        <dbReference type="SAM" id="Phobius"/>
    </source>
</evidence>
<evidence type="ECO:0000256" key="3">
    <source>
        <dbReference type="ARBA" id="ARBA00022741"/>
    </source>
</evidence>
<keyword evidence="3" id="KW-0547">Nucleotide-binding</keyword>
<dbReference type="GO" id="GO:0016020">
    <property type="term" value="C:membrane"/>
    <property type="evidence" value="ECO:0007669"/>
    <property type="project" value="UniProtKB-SubCell"/>
</dbReference>
<evidence type="ECO:0000259" key="9">
    <source>
        <dbReference type="PROSITE" id="PS50893"/>
    </source>
</evidence>
<protein>
    <submittedName>
        <fullName evidence="11">ATP-binding cassette sub-family B member 6</fullName>
    </submittedName>
</protein>
<feature type="domain" description="ABC transporter" evidence="9">
    <location>
        <begin position="247"/>
        <end position="462"/>
    </location>
</feature>
<feature type="non-terminal residue" evidence="11">
    <location>
        <position position="462"/>
    </location>
</feature>
<sequence length="462" mass="49955">MEPWVALIVLVTVSSYVPLTVIITERRGRVRKVMNALDNEREGRATDVLLNYETAAEYWQMVFLSLLSMVQSSVVWVGMASGLAVCVRGVARGNLTVGDTVLFVTMMQQLYVPLTFFGSYYRQVQQRAVLQEAVLQGPVRQEAALRRAALQGPVLQGAGPPGVALNRMRHHPALCCTATCFLPSCQQAVRAGLNRGLGGAASGVVSGTGAVQKALIDMENMFELLATEPRTKDDPGAPPLRVTEGRVEFRSVVFGYHVHSPVLKGVSFMVPGATTLAVVGSTGSGKSTILRLLLRFYDPQSGGVFIDGSNIRHATQASVRAATAVVPQDTVLFNETVMYNIRYGRPSATDAQARAIARVLGTAAAWQALLRARDFGAFHTQQLHGQYVYEAARVAHIHQHLLSFPNGYATRVGERGLRLSGGEKQRVAFARAVLKGPAVLVLDEATSALDSLTERLIQSSLQ</sequence>
<dbReference type="PANTHER" id="PTHR24221">
    <property type="entry name" value="ATP-BINDING CASSETTE SUB-FAMILY B"/>
    <property type="match status" value="1"/>
</dbReference>
<dbReference type="GO" id="GO:0016887">
    <property type="term" value="F:ATP hydrolysis activity"/>
    <property type="evidence" value="ECO:0007669"/>
    <property type="project" value="InterPro"/>
</dbReference>
<dbReference type="PROSITE" id="PS50929">
    <property type="entry name" value="ABC_TM1F"/>
    <property type="match status" value="1"/>
</dbReference>
<evidence type="ECO:0000256" key="4">
    <source>
        <dbReference type="ARBA" id="ARBA00022840"/>
    </source>
</evidence>
<evidence type="ECO:0000256" key="7">
    <source>
        <dbReference type="ARBA" id="ARBA00024363"/>
    </source>
</evidence>
<evidence type="ECO:0000259" key="10">
    <source>
        <dbReference type="PROSITE" id="PS50929"/>
    </source>
</evidence>
<dbReference type="KEGG" id="mng:MNEG_12671"/>
<comment type="similarity">
    <text evidence="7">Belongs to the ABC transporter superfamily. ABCB family. Heavy Metal importer (TC 3.A.1.210) subfamily.</text>
</comment>
<reference evidence="11 12" key="1">
    <citation type="journal article" date="2013" name="BMC Genomics">
        <title>Reconstruction of the lipid metabolism for the microalga Monoraphidium neglectum from its genome sequence reveals characteristics suitable for biofuel production.</title>
        <authorList>
            <person name="Bogen C."/>
            <person name="Al-Dilaimi A."/>
            <person name="Albersmeier A."/>
            <person name="Wichmann J."/>
            <person name="Grundmann M."/>
            <person name="Rupp O."/>
            <person name="Lauersen K.J."/>
            <person name="Blifernez-Klassen O."/>
            <person name="Kalinowski J."/>
            <person name="Goesmann A."/>
            <person name="Mussgnug J.H."/>
            <person name="Kruse O."/>
        </authorList>
    </citation>
    <scope>NUCLEOTIDE SEQUENCE [LARGE SCALE GENOMIC DNA]</scope>
    <source>
        <strain evidence="11 12">SAG 48.87</strain>
    </source>
</reference>
<comment type="subcellular location">
    <subcellularLocation>
        <location evidence="1">Membrane</location>
        <topology evidence="1">Multi-pass membrane protein</topology>
    </subcellularLocation>
</comment>
<dbReference type="GO" id="GO:0005524">
    <property type="term" value="F:ATP binding"/>
    <property type="evidence" value="ECO:0007669"/>
    <property type="project" value="UniProtKB-KW"/>
</dbReference>
<dbReference type="InterPro" id="IPR017871">
    <property type="entry name" value="ABC_transporter-like_CS"/>
</dbReference>
<dbReference type="Gene3D" id="1.20.1560.10">
    <property type="entry name" value="ABC transporter type 1, transmembrane domain"/>
    <property type="match status" value="2"/>
</dbReference>
<proteinExistence type="inferred from homology"/>
<dbReference type="InterPro" id="IPR039421">
    <property type="entry name" value="Type_1_exporter"/>
</dbReference>
<dbReference type="EMBL" id="KK103586">
    <property type="protein sequence ID" value="KIY95291.1"/>
    <property type="molecule type" value="Genomic_DNA"/>
</dbReference>
<dbReference type="InterPro" id="IPR036640">
    <property type="entry name" value="ABC1_TM_sf"/>
</dbReference>
<dbReference type="InterPro" id="IPR027417">
    <property type="entry name" value="P-loop_NTPase"/>
</dbReference>
<evidence type="ECO:0000256" key="5">
    <source>
        <dbReference type="ARBA" id="ARBA00022989"/>
    </source>
</evidence>
<dbReference type="GO" id="GO:0140359">
    <property type="term" value="F:ABC-type transporter activity"/>
    <property type="evidence" value="ECO:0007669"/>
    <property type="project" value="InterPro"/>
</dbReference>
<dbReference type="InterPro" id="IPR011527">
    <property type="entry name" value="ABC1_TM_dom"/>
</dbReference>
<evidence type="ECO:0000256" key="2">
    <source>
        <dbReference type="ARBA" id="ARBA00022692"/>
    </source>
</evidence>
<dbReference type="RefSeq" id="XP_013894311.1">
    <property type="nucleotide sequence ID" value="XM_014038857.1"/>
</dbReference>
<keyword evidence="6 8" id="KW-0472">Membrane</keyword>
<dbReference type="PROSITE" id="PS00211">
    <property type="entry name" value="ABC_TRANSPORTER_1"/>
    <property type="match status" value="1"/>
</dbReference>
<name>A0A0D2M1F5_9CHLO</name>
<evidence type="ECO:0000313" key="11">
    <source>
        <dbReference type="EMBL" id="KIY95291.1"/>
    </source>
</evidence>
<accession>A0A0D2M1F5</accession>
<keyword evidence="2 8" id="KW-0812">Transmembrane</keyword>
<dbReference type="OrthoDB" id="6500128at2759"/>
<gene>
    <name evidence="11" type="ORF">MNEG_12671</name>
</gene>